<evidence type="ECO:0000256" key="6">
    <source>
        <dbReference type="SAM" id="Phobius"/>
    </source>
</evidence>
<dbReference type="STRING" id="394096.DB31_4082"/>
<feature type="transmembrane region" description="Helical" evidence="6">
    <location>
        <begin position="495"/>
        <end position="522"/>
    </location>
</feature>
<feature type="transmembrane region" description="Helical" evidence="6">
    <location>
        <begin position="242"/>
        <end position="262"/>
    </location>
</feature>
<protein>
    <recommendedName>
        <fullName evidence="9">Oligopeptide transporter, OPT family protein</fullName>
    </recommendedName>
</protein>
<keyword evidence="3 6" id="KW-0812">Transmembrane</keyword>
<dbReference type="InterPro" id="IPR004813">
    <property type="entry name" value="OPT"/>
</dbReference>
<dbReference type="InterPro" id="IPR045035">
    <property type="entry name" value="YSL-like"/>
</dbReference>
<organism evidence="7 8">
    <name type="scientific">Hyalangium minutum</name>
    <dbReference type="NCBI Taxonomy" id="394096"/>
    <lineage>
        <taxon>Bacteria</taxon>
        <taxon>Pseudomonadati</taxon>
        <taxon>Myxococcota</taxon>
        <taxon>Myxococcia</taxon>
        <taxon>Myxococcales</taxon>
        <taxon>Cystobacterineae</taxon>
        <taxon>Archangiaceae</taxon>
        <taxon>Hyalangium</taxon>
    </lineage>
</organism>
<feature type="transmembrane region" description="Helical" evidence="6">
    <location>
        <begin position="401"/>
        <end position="424"/>
    </location>
</feature>
<feature type="transmembrane region" description="Helical" evidence="6">
    <location>
        <begin position="210"/>
        <end position="230"/>
    </location>
</feature>
<feature type="transmembrane region" description="Helical" evidence="6">
    <location>
        <begin position="461"/>
        <end position="483"/>
    </location>
</feature>
<dbReference type="Proteomes" id="UP000028725">
    <property type="component" value="Unassembled WGS sequence"/>
</dbReference>
<dbReference type="PANTHER" id="PTHR31645">
    <property type="entry name" value="OLIGOPEPTIDE TRANSPORTER YGL114W-RELATED"/>
    <property type="match status" value="1"/>
</dbReference>
<gene>
    <name evidence="7" type="ORF">DB31_4082</name>
</gene>
<evidence type="ECO:0000256" key="5">
    <source>
        <dbReference type="ARBA" id="ARBA00023136"/>
    </source>
</evidence>
<dbReference type="EMBL" id="JMCB01000022">
    <property type="protein sequence ID" value="KFE62372.1"/>
    <property type="molecule type" value="Genomic_DNA"/>
</dbReference>
<evidence type="ECO:0000256" key="3">
    <source>
        <dbReference type="ARBA" id="ARBA00022692"/>
    </source>
</evidence>
<keyword evidence="5 6" id="KW-0472">Membrane</keyword>
<name>A0A085W3V9_9BACT</name>
<feature type="transmembrane region" description="Helical" evidence="6">
    <location>
        <begin position="185"/>
        <end position="203"/>
    </location>
</feature>
<keyword evidence="2" id="KW-0813">Transport</keyword>
<keyword evidence="8" id="KW-1185">Reference proteome</keyword>
<comment type="caution">
    <text evidence="7">The sequence shown here is derived from an EMBL/GenBank/DDBJ whole genome shotgun (WGS) entry which is preliminary data.</text>
</comment>
<feature type="transmembrane region" description="Helical" evidence="6">
    <location>
        <begin position="318"/>
        <end position="336"/>
    </location>
</feature>
<comment type="subcellular location">
    <subcellularLocation>
        <location evidence="1">Membrane</location>
        <topology evidence="1">Multi-pass membrane protein</topology>
    </subcellularLocation>
</comment>
<keyword evidence="4 6" id="KW-1133">Transmembrane helix</keyword>
<feature type="transmembrane region" description="Helical" evidence="6">
    <location>
        <begin position="65"/>
        <end position="86"/>
    </location>
</feature>
<dbReference type="GO" id="GO:0035673">
    <property type="term" value="F:oligopeptide transmembrane transporter activity"/>
    <property type="evidence" value="ECO:0007669"/>
    <property type="project" value="InterPro"/>
</dbReference>
<reference evidence="7 8" key="1">
    <citation type="submission" date="2014-04" db="EMBL/GenBank/DDBJ databases">
        <title>Genome assembly of Hyalangium minutum DSM 14724.</title>
        <authorList>
            <person name="Sharma G."/>
            <person name="Subramanian S."/>
        </authorList>
    </citation>
    <scope>NUCLEOTIDE SEQUENCE [LARGE SCALE GENOMIC DNA]</scope>
    <source>
        <strain evidence="7 8">DSM 14724</strain>
    </source>
</reference>
<proteinExistence type="predicted"/>
<evidence type="ECO:0008006" key="9">
    <source>
        <dbReference type="Google" id="ProtNLM"/>
    </source>
</evidence>
<dbReference type="GO" id="GO:0016020">
    <property type="term" value="C:membrane"/>
    <property type="evidence" value="ECO:0007669"/>
    <property type="project" value="UniProtKB-SubCell"/>
</dbReference>
<evidence type="ECO:0000313" key="8">
    <source>
        <dbReference type="Proteomes" id="UP000028725"/>
    </source>
</evidence>
<dbReference type="PANTHER" id="PTHR31645:SF0">
    <property type="entry name" value="OLIGOPEPTIDE TRANSPORTER YGL114W-RELATED"/>
    <property type="match status" value="1"/>
</dbReference>
<evidence type="ECO:0000313" key="7">
    <source>
        <dbReference type="EMBL" id="KFE62372.1"/>
    </source>
</evidence>
<evidence type="ECO:0000256" key="4">
    <source>
        <dbReference type="ARBA" id="ARBA00022989"/>
    </source>
</evidence>
<accession>A0A085W3V9</accession>
<dbReference type="Pfam" id="PF03169">
    <property type="entry name" value="OPT"/>
    <property type="match status" value="1"/>
</dbReference>
<feature type="transmembrane region" description="Helical" evidence="6">
    <location>
        <begin position="534"/>
        <end position="561"/>
    </location>
</feature>
<feature type="transmembrane region" description="Helical" evidence="6">
    <location>
        <begin position="106"/>
        <end position="124"/>
    </location>
</feature>
<dbReference type="AlphaFoldDB" id="A0A085W3V9"/>
<sequence length="562" mass="57720">MPQLTPRALAWGAVLGCLLGVSNVYLGLLIGVGISVGLTAALIAIPMQRGLAGVAPGWLGREFSLLESCVLQTTASGAGYAVISSLPSVAVAWVLTQGAPVSPARLVAWTLCTSLLGLCFGLLLQRRFLAREELAFPFSVGAAATLRAAQDRPRSSPQARALLASVSGATLVGVSRDILKWVPGMWVPPGSLVMVGVGALMGPRLAVSMLLGWAACFGWLVPALIERGVAESAEAAAPLHTAWAGSVLLVSAVLVHTLRAGVSMLRSLRLRAAAPPAPLEALDALEPPPVPRAVLWAGTGLLALASVAMASLGLGVSWALGLLAVGVSLALTAFTCRVMAETGSPPDVAVNQMASGLLLRGGLMANLVHSSLVFNTSAVGTDLLANLKTAKLLGAGARQQLVAQGVGCTLGVLVLVPIFCLLVPDASAVSGEAARFPGVAGQQVRTLAVLLEQGVGSLPPLQLWSVLLAAVAGVTLALAETLVPRQWHRFIPSALGLGLAFLLPFEVSVVACICIGGVLRWAVPRWRPEAEEQWVLPAACGLISAESLLLVFGTILAAMWAS</sequence>
<evidence type="ECO:0000256" key="2">
    <source>
        <dbReference type="ARBA" id="ARBA00022448"/>
    </source>
</evidence>
<evidence type="ECO:0000256" key="1">
    <source>
        <dbReference type="ARBA" id="ARBA00004141"/>
    </source>
</evidence>